<dbReference type="Proteomes" id="UP000825935">
    <property type="component" value="Chromosome 15"/>
</dbReference>
<name>A0A8T2T2T5_CERRI</name>
<organism evidence="2 3">
    <name type="scientific">Ceratopteris richardii</name>
    <name type="common">Triangle waterfern</name>
    <dbReference type="NCBI Taxonomy" id="49495"/>
    <lineage>
        <taxon>Eukaryota</taxon>
        <taxon>Viridiplantae</taxon>
        <taxon>Streptophyta</taxon>
        <taxon>Embryophyta</taxon>
        <taxon>Tracheophyta</taxon>
        <taxon>Polypodiopsida</taxon>
        <taxon>Polypodiidae</taxon>
        <taxon>Polypodiales</taxon>
        <taxon>Pteridineae</taxon>
        <taxon>Pteridaceae</taxon>
        <taxon>Parkerioideae</taxon>
        <taxon>Ceratopteris</taxon>
    </lineage>
</organism>
<dbReference type="PANTHER" id="PTHR31896:SF64">
    <property type="entry name" value="TRICHOTHECENE 3-O-ACETYLTRANSFERASE"/>
    <property type="match status" value="1"/>
</dbReference>
<dbReference type="InterPro" id="IPR023213">
    <property type="entry name" value="CAT-like_dom_sf"/>
</dbReference>
<dbReference type="EMBL" id="CM035420">
    <property type="protein sequence ID" value="KAH7404052.1"/>
    <property type="molecule type" value="Genomic_DNA"/>
</dbReference>
<dbReference type="InterPro" id="IPR051283">
    <property type="entry name" value="Sec_Metabolite_Acyltrans"/>
</dbReference>
<sequence>MGIEQDGVRLDKVTMVHPATTEVEERRVVFLTCCDLVCRSYPYINRIFFFNGGDDVESVVASLKEGLSKALVDFYPLSGRFCIGQEGRLQVECNNSRGADVHAAIEACVGVVDGVGGELCCGAVPSSAEFVEATCDLPFRMLAQERFQHHPVFWKLARRTHYLRCDYLHEPILSVQVTKFRDNGGISVGVSMSHAVADAQSFYDFVNCWGQRCRGLSLSVPPVHMRAALSVEALFPAEGFSTVSSTAVEGQYRKRHDSAVGTVVSKNLPSSEQELRKGSNEVHELTKDLDQVHIASRASLRSSGIDVKFPLPRSQAPIMEKQLEEEEHRRPRSDLVQKIFSFSQETLNRLKQTVNSEYAAQETCSNAMNDELNGGKAKSGFSFTTFESFCAHWWKCFIQARSPPADQCVFLLIPINCRRRFLDIPANYFGNALDGALVKMTAGKLCNANLSAIAGSIHEAIKAATEEGFKQYIREAEVKRNEIPHFDRTALFHIVDSPKYPIFDVDFGFGRPEAVRAEGFRFGAEVQIINGSLGAGSYDLFCALDKHTMSRLEHETCFLDL</sequence>
<dbReference type="GO" id="GO:0016740">
    <property type="term" value="F:transferase activity"/>
    <property type="evidence" value="ECO:0007669"/>
    <property type="project" value="UniProtKB-KW"/>
</dbReference>
<comment type="caution">
    <text evidence="2">The sequence shown here is derived from an EMBL/GenBank/DDBJ whole genome shotgun (WGS) entry which is preliminary data.</text>
</comment>
<dbReference type="OMA" id="RIFFFEL"/>
<gene>
    <name evidence="2" type="ORF">KP509_15G008600</name>
</gene>
<dbReference type="AlphaFoldDB" id="A0A8T2T2T5"/>
<evidence type="ECO:0000313" key="2">
    <source>
        <dbReference type="EMBL" id="KAH7404052.1"/>
    </source>
</evidence>
<reference evidence="2" key="1">
    <citation type="submission" date="2021-08" db="EMBL/GenBank/DDBJ databases">
        <title>WGS assembly of Ceratopteris richardii.</title>
        <authorList>
            <person name="Marchant D.B."/>
            <person name="Chen G."/>
            <person name="Jenkins J."/>
            <person name="Shu S."/>
            <person name="Leebens-Mack J."/>
            <person name="Grimwood J."/>
            <person name="Schmutz J."/>
            <person name="Soltis P."/>
            <person name="Soltis D."/>
            <person name="Chen Z.-H."/>
        </authorList>
    </citation>
    <scope>NUCLEOTIDE SEQUENCE</scope>
    <source>
        <strain evidence="2">Whitten #5841</strain>
        <tissue evidence="2">Leaf</tissue>
    </source>
</reference>
<keyword evidence="1" id="KW-0808">Transferase</keyword>
<dbReference type="OrthoDB" id="1907244at2759"/>
<dbReference type="PANTHER" id="PTHR31896">
    <property type="entry name" value="FAMILY REGULATORY PROTEIN, PUTATIVE (AFU_ORTHOLOGUE AFUA_3G14730)-RELATED"/>
    <property type="match status" value="1"/>
</dbReference>
<evidence type="ECO:0000313" key="3">
    <source>
        <dbReference type="Proteomes" id="UP000825935"/>
    </source>
</evidence>
<accession>A0A8T2T2T5</accession>
<dbReference type="Pfam" id="PF02458">
    <property type="entry name" value="Transferase"/>
    <property type="match status" value="2"/>
</dbReference>
<protein>
    <submittedName>
        <fullName evidence="2">Uncharacterized protein</fullName>
    </submittedName>
</protein>
<dbReference type="Gene3D" id="3.30.559.10">
    <property type="entry name" value="Chloramphenicol acetyltransferase-like domain"/>
    <property type="match status" value="2"/>
</dbReference>
<evidence type="ECO:0000256" key="1">
    <source>
        <dbReference type="ARBA" id="ARBA00022679"/>
    </source>
</evidence>
<keyword evidence="3" id="KW-1185">Reference proteome</keyword>
<proteinExistence type="predicted"/>